<keyword evidence="1" id="KW-0732">Signal</keyword>
<accession>A0A2M4C6M4</accession>
<protein>
    <submittedName>
        <fullName evidence="2">Putative secreted protein</fullName>
    </submittedName>
</protein>
<organism evidence="2">
    <name type="scientific">Anopheles marajoara</name>
    <dbReference type="NCBI Taxonomy" id="58244"/>
    <lineage>
        <taxon>Eukaryota</taxon>
        <taxon>Metazoa</taxon>
        <taxon>Ecdysozoa</taxon>
        <taxon>Arthropoda</taxon>
        <taxon>Hexapoda</taxon>
        <taxon>Insecta</taxon>
        <taxon>Pterygota</taxon>
        <taxon>Neoptera</taxon>
        <taxon>Endopterygota</taxon>
        <taxon>Diptera</taxon>
        <taxon>Nematocera</taxon>
        <taxon>Culicoidea</taxon>
        <taxon>Culicidae</taxon>
        <taxon>Anophelinae</taxon>
        <taxon>Anopheles</taxon>
    </lineage>
</organism>
<proteinExistence type="predicted"/>
<dbReference type="AlphaFoldDB" id="A0A2M4C6M4"/>
<sequence length="138" mass="15877">MKGRVVGWFVGWWIVSPPTAELVQTHFLPPEWSLSRSVCWLVMAERMETPIEGAEADTQQIGILFSQKTKHISFFPISTQHKTHTHRVLPREKGGKNLEEHISCPSIQRTRLAAAYRSFCKTIIFLRISSDDVSKRRC</sequence>
<reference evidence="2" key="1">
    <citation type="submission" date="2018-01" db="EMBL/GenBank/DDBJ databases">
        <title>An insight into the sialome of Amazonian anophelines.</title>
        <authorList>
            <person name="Ribeiro J.M."/>
            <person name="Scarpassa V."/>
            <person name="Calvo E."/>
        </authorList>
    </citation>
    <scope>NUCLEOTIDE SEQUENCE</scope>
    <source>
        <tissue evidence="2">Salivary glands</tissue>
    </source>
</reference>
<feature type="chain" id="PRO_5014733891" evidence="1">
    <location>
        <begin position="21"/>
        <end position="138"/>
    </location>
</feature>
<name>A0A2M4C6M4_9DIPT</name>
<dbReference type="EMBL" id="GGFJ01011836">
    <property type="protein sequence ID" value="MBW60977.1"/>
    <property type="molecule type" value="Transcribed_RNA"/>
</dbReference>
<feature type="signal peptide" evidence="1">
    <location>
        <begin position="1"/>
        <end position="20"/>
    </location>
</feature>
<evidence type="ECO:0000256" key="1">
    <source>
        <dbReference type="SAM" id="SignalP"/>
    </source>
</evidence>
<evidence type="ECO:0000313" key="2">
    <source>
        <dbReference type="EMBL" id="MBW60977.1"/>
    </source>
</evidence>